<evidence type="ECO:0000256" key="3">
    <source>
        <dbReference type="ARBA" id="ARBA00022692"/>
    </source>
</evidence>
<keyword evidence="2" id="KW-1003">Cell membrane</keyword>
<feature type="domain" description="Acyltransferase 3" evidence="7">
    <location>
        <begin position="6"/>
        <end position="337"/>
    </location>
</feature>
<protein>
    <submittedName>
        <fullName evidence="8">Acyltransferase family protein</fullName>
    </submittedName>
</protein>
<comment type="subcellular location">
    <subcellularLocation>
        <location evidence="1">Cell membrane</location>
        <topology evidence="1">Multi-pass membrane protein</topology>
    </subcellularLocation>
</comment>
<feature type="transmembrane region" description="Helical" evidence="6">
    <location>
        <begin position="285"/>
        <end position="306"/>
    </location>
</feature>
<evidence type="ECO:0000313" key="9">
    <source>
        <dbReference type="Proteomes" id="UP001596118"/>
    </source>
</evidence>
<dbReference type="Pfam" id="PF01757">
    <property type="entry name" value="Acyl_transf_3"/>
    <property type="match status" value="1"/>
</dbReference>
<evidence type="ECO:0000256" key="5">
    <source>
        <dbReference type="ARBA" id="ARBA00023136"/>
    </source>
</evidence>
<dbReference type="EMBL" id="JBHSKY010000007">
    <property type="protein sequence ID" value="MFC5278588.1"/>
    <property type="molecule type" value="Genomic_DNA"/>
</dbReference>
<evidence type="ECO:0000256" key="2">
    <source>
        <dbReference type="ARBA" id="ARBA00022475"/>
    </source>
</evidence>
<reference evidence="8 9" key="1">
    <citation type="journal article" date="2019" name="Int. J. Syst. Evol. Microbiol.">
        <title>The Global Catalogue of Microorganisms (GCM) 10K type strain sequencing project: providing services to taxonomists for standard genome sequencing and annotation.</title>
        <authorList>
            <consortium name="The Broad Institute Genomics Platform"/>
            <consortium name="The Broad Institute Genome Sequencing Center for Infectious Disease"/>
            <person name="Wu L."/>
            <person name="Ma J."/>
        </authorList>
    </citation>
    <scope>NUCLEOTIDE SEQUENCE [LARGE SCALE GENOMIC DNA]</scope>
    <source>
        <strain evidence="8 9">CGMCC 1.12124</strain>
    </source>
</reference>
<keyword evidence="4 6" id="KW-1133">Transmembrane helix</keyword>
<name>A0ABD5R120_9EURY</name>
<feature type="transmembrane region" description="Helical" evidence="6">
    <location>
        <begin position="326"/>
        <end position="345"/>
    </location>
</feature>
<keyword evidence="5 6" id="KW-0472">Membrane</keyword>
<evidence type="ECO:0000313" key="8">
    <source>
        <dbReference type="EMBL" id="MFC5278588.1"/>
    </source>
</evidence>
<feature type="transmembrane region" description="Helical" evidence="6">
    <location>
        <begin position="137"/>
        <end position="157"/>
    </location>
</feature>
<dbReference type="AlphaFoldDB" id="A0ABD5R120"/>
<dbReference type="RefSeq" id="WP_256412209.1">
    <property type="nucleotide sequence ID" value="NZ_JANHDM010000008.1"/>
</dbReference>
<evidence type="ECO:0000256" key="4">
    <source>
        <dbReference type="ARBA" id="ARBA00022989"/>
    </source>
</evidence>
<evidence type="ECO:0000256" key="1">
    <source>
        <dbReference type="ARBA" id="ARBA00004651"/>
    </source>
</evidence>
<evidence type="ECO:0000259" key="7">
    <source>
        <dbReference type="Pfam" id="PF01757"/>
    </source>
</evidence>
<keyword evidence="9" id="KW-1185">Reference proteome</keyword>
<gene>
    <name evidence="8" type="ORF">ACFPM1_07435</name>
</gene>
<dbReference type="Proteomes" id="UP001596118">
    <property type="component" value="Unassembled WGS sequence"/>
</dbReference>
<feature type="transmembrane region" description="Helical" evidence="6">
    <location>
        <begin position="73"/>
        <end position="96"/>
    </location>
</feature>
<feature type="transmembrane region" description="Helical" evidence="6">
    <location>
        <begin position="190"/>
        <end position="208"/>
    </location>
</feature>
<dbReference type="GO" id="GO:0005886">
    <property type="term" value="C:plasma membrane"/>
    <property type="evidence" value="ECO:0007669"/>
    <property type="project" value="UniProtKB-SubCell"/>
</dbReference>
<comment type="caution">
    <text evidence="8">The sequence shown here is derived from an EMBL/GenBank/DDBJ whole genome shotgun (WGS) entry which is preliminary data.</text>
</comment>
<organism evidence="8 9">
    <name type="scientific">Halorubrum rubrum</name>
    <dbReference type="NCBI Taxonomy" id="1126240"/>
    <lineage>
        <taxon>Archaea</taxon>
        <taxon>Methanobacteriati</taxon>
        <taxon>Methanobacteriota</taxon>
        <taxon>Stenosarchaea group</taxon>
        <taxon>Halobacteria</taxon>
        <taxon>Halobacteriales</taxon>
        <taxon>Haloferacaceae</taxon>
        <taxon>Halorubrum</taxon>
    </lineage>
</organism>
<dbReference type="InterPro" id="IPR002656">
    <property type="entry name" value="Acyl_transf_3_dom"/>
</dbReference>
<dbReference type="PANTHER" id="PTHR40074">
    <property type="entry name" value="O-ACETYLTRANSFERASE WECH"/>
    <property type="match status" value="1"/>
</dbReference>
<feature type="transmembrane region" description="Helical" evidence="6">
    <location>
        <begin position="220"/>
        <end position="240"/>
    </location>
</feature>
<keyword evidence="8" id="KW-0808">Transferase</keyword>
<feature type="transmembrane region" description="Helical" evidence="6">
    <location>
        <begin position="164"/>
        <end position="184"/>
    </location>
</feature>
<accession>A0ABD5R120</accession>
<proteinExistence type="predicted"/>
<keyword evidence="3 6" id="KW-0812">Transmembrane</keyword>
<feature type="transmembrane region" description="Helical" evidence="6">
    <location>
        <begin position="39"/>
        <end position="61"/>
    </location>
</feature>
<evidence type="ECO:0000256" key="6">
    <source>
        <dbReference type="SAM" id="Phobius"/>
    </source>
</evidence>
<keyword evidence="8" id="KW-0012">Acyltransferase</keyword>
<sequence length="370" mass="39645">MTDRVHSIDAMRIVAVVLVVAIHTDPFQGLGTAGNAVNFAIKTTARFAVPFFFLVSGYFFARKTVDRDPRTYLLRRTVALGSLYAFGLALAAPAFFGGRLATDVATGRPVVRAGAARIAAFLDPIELLYYGTSVSEVLWFLPALLFSLAFVAAFAAIGRPRVGLAVALCLHVVGLLGTSYTMFVDVPFEVRDGLFFGFFYVSLGYAIARHGWNPSRDRSGILLALVACFVVLQIVEFSLLGYPLRGESFGSYVFAPSFGVTTAFLTLSLFLFLLSRPTLGAGTPLPSWGVYAVGIYVTHPVVLAAIRGLRDALAAAGWETVAAAFWHVGGTPSTVAGALGVYLLAHRLRIVEIGGSHFPGVPLLASRRSR</sequence>
<feature type="transmembrane region" description="Helical" evidence="6">
    <location>
        <begin position="252"/>
        <end position="273"/>
    </location>
</feature>
<dbReference type="GO" id="GO:0016746">
    <property type="term" value="F:acyltransferase activity"/>
    <property type="evidence" value="ECO:0007669"/>
    <property type="project" value="UniProtKB-KW"/>
</dbReference>
<dbReference type="PANTHER" id="PTHR40074:SF2">
    <property type="entry name" value="O-ACETYLTRANSFERASE WECH"/>
    <property type="match status" value="1"/>
</dbReference>